<dbReference type="Gene3D" id="1.20.5.170">
    <property type="match status" value="1"/>
</dbReference>
<feature type="region of interest" description="Disordered" evidence="1">
    <location>
        <begin position="75"/>
        <end position="118"/>
    </location>
</feature>
<evidence type="ECO:0000256" key="1">
    <source>
        <dbReference type="SAM" id="MobiDB-lite"/>
    </source>
</evidence>
<geneLocation type="plasmid" evidence="3">
    <name>pHRB800</name>
</geneLocation>
<keyword evidence="3" id="KW-0614">Plasmid</keyword>
<dbReference type="PANTHER" id="PTHR33678">
    <property type="entry name" value="BLL1576 PROTEIN"/>
    <property type="match status" value="1"/>
</dbReference>
<proteinExistence type="predicted"/>
<evidence type="ECO:0000259" key="2">
    <source>
        <dbReference type="Pfam" id="PF03050"/>
    </source>
</evidence>
<dbReference type="InterPro" id="IPR004291">
    <property type="entry name" value="Transposase_IS66_central"/>
</dbReference>
<feature type="domain" description="Transposase IS66 central" evidence="2">
    <location>
        <begin position="381"/>
        <end position="501"/>
    </location>
</feature>
<dbReference type="AlphaFoldDB" id="A0A0D4DCL4"/>
<sequence>MKKRLPSVEHVETLSLLAMRRLVGGLVEELHALKAEVATLRSENEALREDNAQLRLDNARLKAENQQLRDEIARLKNLPPRPPFRPSGMEKATEPGNGDRAAGKSPRGPKRDTNRITRTVTLRADAPEGSRFKGYKSFFVRDLVLAAELVNYRRERWLTPEGKVIIAPLPEGVSSGFGRNLRRACLALHAQGQITTPRLTAILNSIGVEISKRQVVRLLTTDLEQFVEEDSALLHAGLVSAPFITVDDTGARHNRRNAFTTQIGGERFSTFHTSSSKSRLNFLSVLRAGHQDYVLNDESMNWLKAQGVEHAIMARLKTDPPAVFTDQVAFLEHLASKDIDILDRQLLRPVAEAAIWGAIRHHGLLGNTVIVSDDAGQFRVANHALCWIHAERLLQKLMPATPKQERLVTTTRDLVWRFYKALKVWKQRSSPHLITGFRRRFDKIFARRTGYAALDKLLLRLHRRKAELLKVLEHPYIPLHTNASENDIRSFVTRRKISGGTISLNGRIARDVMLGLMKTCQKLGISFYHFLGDRLGLVSSIRPIPPLSQLVMMAS</sequence>
<accession>A0A0D4DCL4</accession>
<dbReference type="EMBL" id="CP011000">
    <property type="protein sequence ID" value="AJT61551.1"/>
    <property type="molecule type" value="Genomic_DNA"/>
</dbReference>
<organism evidence="3">
    <name type="scientific">Rhizobium meliloti</name>
    <name type="common">Ensifer meliloti</name>
    <name type="synonym">Sinorhizobium meliloti</name>
    <dbReference type="NCBI Taxonomy" id="382"/>
    <lineage>
        <taxon>Bacteria</taxon>
        <taxon>Pseudomonadati</taxon>
        <taxon>Pseudomonadota</taxon>
        <taxon>Alphaproteobacteria</taxon>
        <taxon>Hyphomicrobiales</taxon>
        <taxon>Rhizobiaceae</taxon>
        <taxon>Sinorhizobium/Ensifer group</taxon>
        <taxon>Sinorhizobium</taxon>
    </lineage>
</organism>
<reference evidence="3" key="1">
    <citation type="journal article" date="2015" name="Proc. Natl. Acad. Sci. U.S.A.">
        <title>Rhizobial peptidase HrrP cleaves host-encoded signaling peptides and mediates symbiotic compatibility.</title>
        <authorList>
            <person name="Price P.A."/>
            <person name="Tanner H.R."/>
            <person name="Dillon B.A."/>
            <person name="Shabab M."/>
            <person name="Walker G.C."/>
            <person name="Griffitts J.S."/>
        </authorList>
    </citation>
    <scope>NUCLEOTIDE SEQUENCE</scope>
    <source>
        <strain evidence="3">USDA1963</strain>
        <plasmid evidence="3">pHRB800</plasmid>
    </source>
</reference>
<dbReference type="PANTHER" id="PTHR33678:SF1">
    <property type="entry name" value="BLL1576 PROTEIN"/>
    <property type="match status" value="1"/>
</dbReference>
<protein>
    <submittedName>
        <fullName evidence="3">Transposase</fullName>
    </submittedName>
</protein>
<dbReference type="InterPro" id="IPR052344">
    <property type="entry name" value="Transposase-related"/>
</dbReference>
<evidence type="ECO:0000313" key="3">
    <source>
        <dbReference type="EMBL" id="AJT61551.1"/>
    </source>
</evidence>
<dbReference type="Pfam" id="PF03050">
    <property type="entry name" value="DDE_Tnp_IS66"/>
    <property type="match status" value="1"/>
</dbReference>
<dbReference type="RefSeq" id="WP_172682331.1">
    <property type="nucleotide sequence ID" value="NZ_CP011000.1"/>
</dbReference>
<name>A0A0D4DCL4_RHIML</name>